<dbReference type="Proteomes" id="UP001175353">
    <property type="component" value="Unassembled WGS sequence"/>
</dbReference>
<keyword evidence="2" id="KW-1185">Reference proteome</keyword>
<sequence>MVKQERKALSDKEIKDATGLGIKDPSKLQVYDLFSKTNGKQDGNRMAEILVSDNGSTIVASYTFAKFDGNPNKLDNKGNLVADSKGGFVRQDLAYADAHRL</sequence>
<dbReference type="AlphaFoldDB" id="A0AAN6QQ89"/>
<reference evidence="1" key="1">
    <citation type="submission" date="2023-06" db="EMBL/GenBank/DDBJ databases">
        <title>Black Yeasts Isolated from many extreme environments.</title>
        <authorList>
            <person name="Coleine C."/>
            <person name="Stajich J.E."/>
            <person name="Selbmann L."/>
        </authorList>
    </citation>
    <scope>NUCLEOTIDE SEQUENCE</scope>
    <source>
        <strain evidence="1">CCFEE 5200</strain>
    </source>
</reference>
<evidence type="ECO:0000313" key="1">
    <source>
        <dbReference type="EMBL" id="KAK0978582.1"/>
    </source>
</evidence>
<proteinExistence type="predicted"/>
<organism evidence="1 2">
    <name type="scientific">Friedmanniomyces endolithicus</name>
    <dbReference type="NCBI Taxonomy" id="329885"/>
    <lineage>
        <taxon>Eukaryota</taxon>
        <taxon>Fungi</taxon>
        <taxon>Dikarya</taxon>
        <taxon>Ascomycota</taxon>
        <taxon>Pezizomycotina</taxon>
        <taxon>Dothideomycetes</taxon>
        <taxon>Dothideomycetidae</taxon>
        <taxon>Mycosphaerellales</taxon>
        <taxon>Teratosphaeriaceae</taxon>
        <taxon>Friedmanniomyces</taxon>
    </lineage>
</organism>
<name>A0AAN6QQ89_9PEZI</name>
<accession>A0AAN6QQ89</accession>
<gene>
    <name evidence="1" type="ORF">LTR91_012925</name>
</gene>
<dbReference type="EMBL" id="JAUJLE010000127">
    <property type="protein sequence ID" value="KAK0978582.1"/>
    <property type="molecule type" value="Genomic_DNA"/>
</dbReference>
<protein>
    <submittedName>
        <fullName evidence="1">Uncharacterized protein</fullName>
    </submittedName>
</protein>
<comment type="caution">
    <text evidence="1">The sequence shown here is derived from an EMBL/GenBank/DDBJ whole genome shotgun (WGS) entry which is preliminary data.</text>
</comment>
<evidence type="ECO:0000313" key="2">
    <source>
        <dbReference type="Proteomes" id="UP001175353"/>
    </source>
</evidence>